<dbReference type="Proteomes" id="UP000682928">
    <property type="component" value="Chromosome"/>
</dbReference>
<dbReference type="EMBL" id="AP024590">
    <property type="protein sequence ID" value="BCU55131.1"/>
    <property type="molecule type" value="Genomic_DNA"/>
</dbReference>
<reference evidence="1" key="1">
    <citation type="submission" date="2021-04" db="EMBL/GenBank/DDBJ databases">
        <title>Difference and commonality of drug resistance evolution in various bacteria. and drug sensitivity profiles.</title>
        <authorList>
            <person name="Maeda T."/>
            <person name="Shibai A."/>
            <person name="Kawada K."/>
            <person name="Kotani H."/>
            <person name="Tarusawa Y."/>
            <person name="Tanabe K."/>
            <person name="Furusawa C."/>
        </authorList>
    </citation>
    <scope>NUCLEOTIDE SEQUENCE</scope>
    <source>
        <strain evidence="1">JCM 8580</strain>
    </source>
</reference>
<evidence type="ECO:0000313" key="2">
    <source>
        <dbReference type="Proteomes" id="UP000682928"/>
    </source>
</evidence>
<organism evidence="1 2">
    <name type="scientific">Enterobacter kobei</name>
    <dbReference type="NCBI Taxonomy" id="208224"/>
    <lineage>
        <taxon>Bacteria</taxon>
        <taxon>Pseudomonadati</taxon>
        <taxon>Pseudomonadota</taxon>
        <taxon>Gammaproteobacteria</taxon>
        <taxon>Enterobacterales</taxon>
        <taxon>Enterobacteriaceae</taxon>
        <taxon>Enterobacter</taxon>
        <taxon>Enterobacter cloacae complex</taxon>
    </lineage>
</organism>
<accession>A0AA86IPB0</accession>
<proteinExistence type="predicted"/>
<dbReference type="RefSeq" id="WP_088218942.1">
    <property type="nucleotide sequence ID" value="NZ_AP024590.1"/>
</dbReference>
<dbReference type="SUPFAM" id="SSF46785">
    <property type="entry name" value="Winged helix' DNA-binding domain"/>
    <property type="match status" value="1"/>
</dbReference>
<protein>
    <submittedName>
        <fullName evidence="1">Uncharacterized protein</fullName>
    </submittedName>
</protein>
<name>A0AA86IPB0_9ENTR</name>
<gene>
    <name evidence="1" type="ORF">ENKO_17250</name>
</gene>
<dbReference type="AlphaFoldDB" id="A0AA86IPB0"/>
<dbReference type="InterPro" id="IPR036390">
    <property type="entry name" value="WH_DNA-bd_sf"/>
</dbReference>
<sequence length="131" mass="14948">MNAAQQRILKYVTKNQPVTVAMIAQHAGVSRSHYYAESLQLRMKGILKSVTGIGVFAGEAAYKEWLENGGRNQISENARDANAKRTNLAKSGDDDWRPTCKPYNRNKNCVVDEYMRSPFRERMMMVYGRRA</sequence>
<evidence type="ECO:0000313" key="1">
    <source>
        <dbReference type="EMBL" id="BCU55131.1"/>
    </source>
</evidence>